<dbReference type="PANTHER" id="PTHR11668">
    <property type="entry name" value="SERINE/THREONINE PROTEIN PHOSPHATASE"/>
    <property type="match status" value="1"/>
</dbReference>
<dbReference type="GO" id="GO:0005737">
    <property type="term" value="C:cytoplasm"/>
    <property type="evidence" value="ECO:0007669"/>
    <property type="project" value="TreeGrafter"/>
</dbReference>
<dbReference type="SUPFAM" id="SSF56300">
    <property type="entry name" value="Metallo-dependent phosphatases"/>
    <property type="match status" value="1"/>
</dbReference>
<dbReference type="InterPro" id="IPR050341">
    <property type="entry name" value="PP1_catalytic_subunit"/>
</dbReference>
<evidence type="ECO:0000313" key="3">
    <source>
        <dbReference type="Proteomes" id="UP000005237"/>
    </source>
</evidence>
<organism evidence="2 3">
    <name type="scientific">Caenorhabditis japonica</name>
    <dbReference type="NCBI Taxonomy" id="281687"/>
    <lineage>
        <taxon>Eukaryota</taxon>
        <taxon>Metazoa</taxon>
        <taxon>Ecdysozoa</taxon>
        <taxon>Nematoda</taxon>
        <taxon>Chromadorea</taxon>
        <taxon>Rhabditida</taxon>
        <taxon>Rhabditina</taxon>
        <taxon>Rhabditomorpha</taxon>
        <taxon>Rhabditoidea</taxon>
        <taxon>Rhabditidae</taxon>
        <taxon>Peloderinae</taxon>
        <taxon>Caenorhabditis</taxon>
    </lineage>
</organism>
<protein>
    <submittedName>
        <fullName evidence="2">SER_THR_PHOSPHATASE domain-containing protein</fullName>
    </submittedName>
</protein>
<dbReference type="Proteomes" id="UP000005237">
    <property type="component" value="Unassembled WGS sequence"/>
</dbReference>
<keyword evidence="3" id="KW-1185">Reference proteome</keyword>
<evidence type="ECO:0000313" key="2">
    <source>
        <dbReference type="EnsemblMetazoa" id="CJA27145.1"/>
    </source>
</evidence>
<dbReference type="GO" id="GO:0005634">
    <property type="term" value="C:nucleus"/>
    <property type="evidence" value="ECO:0007669"/>
    <property type="project" value="TreeGrafter"/>
</dbReference>
<reference evidence="2" key="2">
    <citation type="submission" date="2022-06" db="UniProtKB">
        <authorList>
            <consortium name="EnsemblMetazoa"/>
        </authorList>
    </citation>
    <scope>IDENTIFICATION</scope>
    <source>
        <strain evidence="2">DF5081</strain>
    </source>
</reference>
<dbReference type="AlphaFoldDB" id="A0A8R1EA56"/>
<dbReference type="GO" id="GO:0004722">
    <property type="term" value="F:protein serine/threonine phosphatase activity"/>
    <property type="evidence" value="ECO:0007669"/>
    <property type="project" value="TreeGrafter"/>
</dbReference>
<dbReference type="PANTHER" id="PTHR11668:SF194">
    <property type="entry name" value="SERINE_THREONINE-PROTEIN PHOSPHATASE-RELATED"/>
    <property type="match status" value="1"/>
</dbReference>
<dbReference type="Gene3D" id="3.60.21.10">
    <property type="match status" value="1"/>
</dbReference>
<dbReference type="InterPro" id="IPR029052">
    <property type="entry name" value="Metallo-depent_PP-like"/>
</dbReference>
<accession>A0A8R1EA56</accession>
<dbReference type="Pfam" id="PF00149">
    <property type="entry name" value="Metallophos"/>
    <property type="match status" value="1"/>
</dbReference>
<dbReference type="EnsemblMetazoa" id="CJA27145.1">
    <property type="protein sequence ID" value="CJA27145.1"/>
    <property type="gene ID" value="WBGene00182717"/>
</dbReference>
<dbReference type="SMART" id="SM00156">
    <property type="entry name" value="PP2Ac"/>
    <property type="match status" value="1"/>
</dbReference>
<dbReference type="InterPro" id="IPR006186">
    <property type="entry name" value="Ser/Thr-sp_prot-phosphatase"/>
</dbReference>
<evidence type="ECO:0000259" key="1">
    <source>
        <dbReference type="SMART" id="SM00156"/>
    </source>
</evidence>
<feature type="domain" description="Serine/threonine specific protein phosphatases" evidence="1">
    <location>
        <begin position="1"/>
        <end position="163"/>
    </location>
</feature>
<dbReference type="InterPro" id="IPR004843">
    <property type="entry name" value="Calcineurin-like_PHP"/>
</dbReference>
<dbReference type="PRINTS" id="PR00114">
    <property type="entry name" value="STPHPHTASE"/>
</dbReference>
<reference evidence="3" key="1">
    <citation type="submission" date="2010-08" db="EMBL/GenBank/DDBJ databases">
        <authorList>
            <consortium name="Caenorhabditis japonica Sequencing Consortium"/>
            <person name="Wilson R.K."/>
        </authorList>
    </citation>
    <scope>NUCLEOTIDE SEQUENCE [LARGE SCALE GENOMIC DNA]</scope>
    <source>
        <strain evidence="3">DF5081</strain>
    </source>
</reference>
<proteinExistence type="predicted"/>
<name>A0A8R1EA56_CAEJA</name>
<sequence>MECAVKYGIGLWWDFQTVFNRMPMVGLISKRVLCMHGGLSPELASLDTIRNIVRPCEPLDRGLLIDLLWADPTNKGEGWFHSIRGISYMFGKAVVEQACKSLGLDLIIRAHQVVQDGYEVMSGRRLITVFSVPNYCAQFTNAAAVVCLSANLEVFFQQMLPPPLPPTAKAKAAPAMAIDTVPDNARADKESIKPFVKA</sequence>